<comment type="caution">
    <text evidence="7">The sequence shown here is derived from an EMBL/GenBank/DDBJ whole genome shotgun (WGS) entry which is preliminary data.</text>
</comment>
<protein>
    <submittedName>
        <fullName evidence="7">Mucin-17</fullName>
    </submittedName>
</protein>
<feature type="region of interest" description="Disordered" evidence="4">
    <location>
        <begin position="1"/>
        <end position="32"/>
    </location>
</feature>
<evidence type="ECO:0000313" key="8">
    <source>
        <dbReference type="Proteomes" id="UP001233172"/>
    </source>
</evidence>
<evidence type="ECO:0000256" key="2">
    <source>
        <dbReference type="ARBA" id="ARBA00023125"/>
    </source>
</evidence>
<feature type="compositionally biased region" description="Basic residues" evidence="4">
    <location>
        <begin position="8"/>
        <end position="17"/>
    </location>
</feature>
<dbReference type="PANTHER" id="PTHR23399:SF2">
    <property type="entry name" value="DEOXYNUCLEOTIDYLTRANSFERASE TERMINAL-INTERACTING PROTEIN 1"/>
    <property type="match status" value="1"/>
</dbReference>
<dbReference type="GO" id="GO:0031491">
    <property type="term" value="F:nucleosome binding"/>
    <property type="evidence" value="ECO:0007669"/>
    <property type="project" value="TreeGrafter"/>
</dbReference>
<feature type="region of interest" description="Disordered" evidence="4">
    <location>
        <begin position="1031"/>
        <end position="1118"/>
    </location>
</feature>
<evidence type="ECO:0000256" key="3">
    <source>
        <dbReference type="ARBA" id="ARBA00023242"/>
    </source>
</evidence>
<feature type="region of interest" description="Disordered" evidence="4">
    <location>
        <begin position="1230"/>
        <end position="1328"/>
    </location>
</feature>
<keyword evidence="2" id="KW-0238">DNA-binding</keyword>
<feature type="compositionally biased region" description="Basic and acidic residues" evidence="4">
    <location>
        <begin position="430"/>
        <end position="440"/>
    </location>
</feature>
<dbReference type="Proteomes" id="UP001233172">
    <property type="component" value="Unassembled WGS sequence"/>
</dbReference>
<feature type="compositionally biased region" description="Basic and acidic residues" evidence="4">
    <location>
        <begin position="1108"/>
        <end position="1118"/>
    </location>
</feature>
<proteinExistence type="predicted"/>
<reference evidence="7" key="1">
    <citation type="journal article" date="2023" name="PLoS Negl. Trop. Dis.">
        <title>A genome sequence for Biomphalaria pfeifferi, the major vector snail for the human-infecting parasite Schistosoma mansoni.</title>
        <authorList>
            <person name="Bu L."/>
            <person name="Lu L."/>
            <person name="Laidemitt M.R."/>
            <person name="Zhang S.M."/>
            <person name="Mutuku M."/>
            <person name="Mkoji G."/>
            <person name="Steinauer M."/>
            <person name="Loker E.S."/>
        </authorList>
    </citation>
    <scope>NUCLEOTIDE SEQUENCE</scope>
    <source>
        <strain evidence="7">KasaAsao</strain>
    </source>
</reference>
<feature type="domain" description="TdIF1 C-terminal" evidence="6">
    <location>
        <begin position="1125"/>
        <end position="1221"/>
    </location>
</feature>
<comment type="subcellular location">
    <subcellularLocation>
        <location evidence="1">Nucleus</location>
    </subcellularLocation>
</comment>
<feature type="compositionally biased region" description="Polar residues" evidence="4">
    <location>
        <begin position="416"/>
        <end position="429"/>
    </location>
</feature>
<feature type="compositionally biased region" description="Pro residues" evidence="4">
    <location>
        <begin position="1319"/>
        <end position="1328"/>
    </location>
</feature>
<gene>
    <name evidence="7" type="ORF">Bpfe_026675</name>
</gene>
<evidence type="ECO:0000259" key="6">
    <source>
        <dbReference type="Pfam" id="PF21229"/>
    </source>
</evidence>
<dbReference type="InterPro" id="IPR041384">
    <property type="entry name" value="DNTTIP1_dimer"/>
</dbReference>
<keyword evidence="3" id="KW-0539">Nucleus</keyword>
<accession>A0AAD8AWU7</accession>
<dbReference type="InterPro" id="IPR026064">
    <property type="entry name" value="TdIF1"/>
</dbReference>
<organism evidence="7 8">
    <name type="scientific">Biomphalaria pfeifferi</name>
    <name type="common">Bloodfluke planorb</name>
    <name type="synonym">Freshwater snail</name>
    <dbReference type="NCBI Taxonomy" id="112525"/>
    <lineage>
        <taxon>Eukaryota</taxon>
        <taxon>Metazoa</taxon>
        <taxon>Spiralia</taxon>
        <taxon>Lophotrochozoa</taxon>
        <taxon>Mollusca</taxon>
        <taxon>Gastropoda</taxon>
        <taxon>Heterobranchia</taxon>
        <taxon>Euthyneura</taxon>
        <taxon>Panpulmonata</taxon>
        <taxon>Hygrophila</taxon>
        <taxon>Lymnaeoidea</taxon>
        <taxon>Planorbidae</taxon>
        <taxon>Biomphalaria</taxon>
    </lineage>
</organism>
<dbReference type="GO" id="GO:0003677">
    <property type="term" value="F:DNA binding"/>
    <property type="evidence" value="ECO:0007669"/>
    <property type="project" value="UniProtKB-KW"/>
</dbReference>
<feature type="compositionally biased region" description="Polar residues" evidence="4">
    <location>
        <begin position="18"/>
        <end position="29"/>
    </location>
</feature>
<keyword evidence="8" id="KW-1185">Reference proteome</keyword>
<evidence type="ECO:0000256" key="1">
    <source>
        <dbReference type="ARBA" id="ARBA00004123"/>
    </source>
</evidence>
<evidence type="ECO:0000259" key="5">
    <source>
        <dbReference type="Pfam" id="PF18192"/>
    </source>
</evidence>
<dbReference type="Pfam" id="PF21229">
    <property type="entry name" value="TdIF1_2nd"/>
    <property type="match status" value="1"/>
</dbReference>
<feature type="region of interest" description="Disordered" evidence="4">
    <location>
        <begin position="416"/>
        <end position="441"/>
    </location>
</feature>
<feature type="domain" description="DNTTIP1 dimerisation" evidence="5">
    <location>
        <begin position="963"/>
        <end position="1028"/>
    </location>
</feature>
<dbReference type="GO" id="GO:0005634">
    <property type="term" value="C:nucleus"/>
    <property type="evidence" value="ECO:0007669"/>
    <property type="project" value="UniProtKB-SubCell"/>
</dbReference>
<name>A0AAD8AWU7_BIOPF</name>
<sequence length="1328" mass="144003">MAEELNRRPRSNSKQRKTFASNQSLTLDQKGNDNCMAQVAKKKGRPPKDANTTVIMNTHNNTSHVSSNSSTSKTVAAILKQVKESLPAKEAMRVQQQQQQALKKKTKTGQEQIQSSNILNQLKTTSSPLGRVGSPSLVISPALSPSGPRGVSPLGKDHSHPVTTKSSSLSRDLSPSRITAQMVKVMAETAPNTQPSNTTNLLRSALQGSMPDPIGILSSTKTEGGLVSVVTSTGGSITSFNQNRKSTGVSSFSKNLNIVSSSANPTHTFSKILTNIAGGGGYLTQQSLEGGDSCSPTMTTLSTVENLLASSDGTIQTVNVSHIPKSTNPNSSTIGGLPGTPSSSISPRPSPRSAMEVAQQIKMEANGQKSSALRPGMQQHLRTQIQGSRSIDAQLAPKQIQGSRGIDSQIAPKQIQLATNKSQSSSQRASPKDTESKPKDVNMPLLTAKLTALPSVVKVSQAIKSQLKQQPQQHPLSADLLSLTISSSSTPSSTTVSTLPISTLNKRPQQFTANVLPELKPRFHLQSTQQQPAATLSIAKPSQHLSEDHTWLPRQQNVQADSRPPALNLSGGLGEILSGLDKHQTLEKLIQASISGTMGVQSDKVDGHAQSINKHLSIHSNLQRGKSPSQVTSVQPNVEKIVQDFINQKTMVGGSLKISSNISTAQTVSKYRLGDSQQTAIDVDMDIGQLASITGEGSIIKNDTAAAKDVRGSQVSSFNQKLPVKSTALFTFHTLQTTSALAHIPKPIVHTSAAPSVTLSVAQSQAVLPPPPDYTPPPPYPGKLSQQYPQSLTTQQQQLFFPSKASQSSKQAVQNPFTFPIKHTLDRDGPSSKQVQQVTYQKSITENTENIINASNSSTVTKFREPKVTSSNLVKPQAQADAVPFQIKLEIKNEPLEVKAENQHFQTFNHVAEPKKKQLQPFNQRISNLSCFPVMNSTYRAAYRSHVVAVQRARAGVITNTAKSLDILRQNLQRAINKELTEIIKRYTDKYFQPALENIKQNNNEPFLGDDHINYVCRQILEEAKSEYISETGRGSVTPSDIPDNISESGSLGGRRMFLKRSRISDSDSEKGSDPGDFRRKIAKKKGKPSFYGGSGRVTPSKPYKPTEPIRREGPKWDPDRIKPETLFVMGARANKALGLGNTRGRLYIRHPDVFKYIGDQEDKVWLCEHNLMPATGGKAYMLLLEDIEDLSKSDDYKDSPGLMMHECIGFTVPEWMLLKMKEQMKALRSDATKRSLSQSPVSDIGDSRPKSLPFSSFSDTGLKEETMVSPADTEDMDFLSTADNDDTQPSSGISPFTVSGGFDEGVSPSPSDLDPIEDPAPVPSLFS</sequence>
<feature type="region of interest" description="Disordered" evidence="4">
    <location>
        <begin position="91"/>
        <end position="173"/>
    </location>
</feature>
<evidence type="ECO:0000256" key="4">
    <source>
        <dbReference type="SAM" id="MobiDB-lite"/>
    </source>
</evidence>
<dbReference type="Pfam" id="PF18192">
    <property type="entry name" value="DNTTIP1_dimer"/>
    <property type="match status" value="1"/>
</dbReference>
<dbReference type="PANTHER" id="PTHR23399">
    <property type="entry name" value="DEOXYNUCLEOTIDYLTRANSFERASE TERMINAL-INTERACTING PROTEIN 1"/>
    <property type="match status" value="1"/>
</dbReference>
<feature type="compositionally biased region" description="Low complexity" evidence="4">
    <location>
        <begin position="341"/>
        <end position="353"/>
    </location>
</feature>
<evidence type="ECO:0000313" key="7">
    <source>
        <dbReference type="EMBL" id="KAK0043901.1"/>
    </source>
</evidence>
<feature type="compositionally biased region" description="Polar residues" evidence="4">
    <location>
        <begin position="109"/>
        <end position="128"/>
    </location>
</feature>
<dbReference type="EMBL" id="JASAOG010000209">
    <property type="protein sequence ID" value="KAK0043901.1"/>
    <property type="molecule type" value="Genomic_DNA"/>
</dbReference>
<feature type="region of interest" description="Disordered" evidence="4">
    <location>
        <begin position="321"/>
        <end position="385"/>
    </location>
</feature>
<dbReference type="InterPro" id="IPR049121">
    <property type="entry name" value="TdIF1_C"/>
</dbReference>
<feature type="compositionally biased region" description="Polar residues" evidence="4">
    <location>
        <begin position="321"/>
        <end position="334"/>
    </location>
</feature>
<feature type="compositionally biased region" description="Basic and acidic residues" evidence="4">
    <location>
        <begin position="1063"/>
        <end position="1080"/>
    </location>
</feature>
<feature type="compositionally biased region" description="Polar residues" evidence="4">
    <location>
        <begin position="1288"/>
        <end position="1298"/>
    </location>
</feature>
<reference evidence="7" key="2">
    <citation type="submission" date="2023-04" db="EMBL/GenBank/DDBJ databases">
        <authorList>
            <person name="Bu L."/>
            <person name="Lu L."/>
            <person name="Laidemitt M.R."/>
            <person name="Zhang S.M."/>
            <person name="Mutuku M."/>
            <person name="Mkoji G."/>
            <person name="Steinauer M."/>
            <person name="Loker E.S."/>
        </authorList>
    </citation>
    <scope>NUCLEOTIDE SEQUENCE</scope>
    <source>
        <strain evidence="7">KasaAsao</strain>
        <tissue evidence="7">Whole Snail</tissue>
    </source>
</reference>